<feature type="compositionally biased region" description="Basic and acidic residues" evidence="3">
    <location>
        <begin position="278"/>
        <end position="311"/>
    </location>
</feature>
<keyword evidence="2" id="KW-0175">Coiled coil</keyword>
<dbReference type="PANTHER" id="PTHR33322:SF16">
    <property type="entry name" value="BAG FAMILY MOLECULAR CHAPERONE REGULATOR 6"/>
    <property type="match status" value="1"/>
</dbReference>
<evidence type="ECO:0000256" key="3">
    <source>
        <dbReference type="SAM" id="MobiDB-lite"/>
    </source>
</evidence>
<feature type="region of interest" description="Disordered" evidence="3">
    <location>
        <begin position="217"/>
        <end position="399"/>
    </location>
</feature>
<feature type="compositionally biased region" description="Basic and acidic residues" evidence="3">
    <location>
        <begin position="251"/>
        <end position="262"/>
    </location>
</feature>
<dbReference type="EMBL" id="KI630473">
    <property type="protein sequence ID" value="EYU38922.1"/>
    <property type="molecule type" value="Genomic_DNA"/>
</dbReference>
<dbReference type="FunFam" id="1.20.58.120:FF:000010">
    <property type="entry name" value="BAG family molecular chaperone regulator 6"/>
    <property type="match status" value="1"/>
</dbReference>
<dbReference type="AlphaFoldDB" id="A0A022REW2"/>
<evidence type="ECO:0000313" key="6">
    <source>
        <dbReference type="Proteomes" id="UP000030748"/>
    </source>
</evidence>
<dbReference type="Gene3D" id="1.20.58.120">
    <property type="entry name" value="BAG domain"/>
    <property type="match status" value="1"/>
</dbReference>
<evidence type="ECO:0000313" key="5">
    <source>
        <dbReference type="EMBL" id="EYU38922.1"/>
    </source>
</evidence>
<feature type="region of interest" description="Disordered" evidence="3">
    <location>
        <begin position="174"/>
        <end position="199"/>
    </location>
</feature>
<dbReference type="Pfam" id="PF02179">
    <property type="entry name" value="BAG"/>
    <property type="match status" value="1"/>
</dbReference>
<dbReference type="STRING" id="4155.A0A022REW2"/>
<dbReference type="SUPFAM" id="SSF63491">
    <property type="entry name" value="BAG domain"/>
    <property type="match status" value="1"/>
</dbReference>
<keyword evidence="6" id="KW-1185">Reference proteome</keyword>
<dbReference type="GO" id="GO:0051087">
    <property type="term" value="F:protein-folding chaperone binding"/>
    <property type="evidence" value="ECO:0007669"/>
    <property type="project" value="InterPro"/>
</dbReference>
<feature type="region of interest" description="Disordered" evidence="3">
    <location>
        <begin position="575"/>
        <end position="595"/>
    </location>
</feature>
<feature type="domain" description="BAG" evidence="4">
    <location>
        <begin position="495"/>
        <end position="573"/>
    </location>
</feature>
<evidence type="ECO:0000259" key="4">
    <source>
        <dbReference type="PROSITE" id="PS51035"/>
    </source>
</evidence>
<reference evidence="5 6" key="1">
    <citation type="journal article" date="2013" name="Proc. Natl. Acad. Sci. U.S.A.">
        <title>Fine-scale variation in meiotic recombination in Mimulus inferred from population shotgun sequencing.</title>
        <authorList>
            <person name="Hellsten U."/>
            <person name="Wright K.M."/>
            <person name="Jenkins J."/>
            <person name="Shu S."/>
            <person name="Yuan Y."/>
            <person name="Wessler S.R."/>
            <person name="Schmutz J."/>
            <person name="Willis J.H."/>
            <person name="Rokhsar D.S."/>
        </authorList>
    </citation>
    <scope>NUCLEOTIDE SEQUENCE [LARGE SCALE GENOMIC DNA]</scope>
    <source>
        <strain evidence="6">cv. DUN x IM62</strain>
    </source>
</reference>
<feature type="compositionally biased region" description="Basic and acidic residues" evidence="3">
    <location>
        <begin position="320"/>
        <end position="342"/>
    </location>
</feature>
<feature type="region of interest" description="Disordered" evidence="3">
    <location>
        <begin position="637"/>
        <end position="669"/>
    </location>
</feature>
<feature type="compositionally biased region" description="Low complexity" evidence="3">
    <location>
        <begin position="343"/>
        <end position="353"/>
    </location>
</feature>
<protein>
    <recommendedName>
        <fullName evidence="4">BAG domain-containing protein</fullName>
    </recommendedName>
</protein>
<dbReference type="Proteomes" id="UP000030748">
    <property type="component" value="Unassembled WGS sequence"/>
</dbReference>
<dbReference type="InterPro" id="IPR040400">
    <property type="entry name" value="BAG5/6/7/8"/>
</dbReference>
<name>A0A022REW2_ERYGU</name>
<dbReference type="InterPro" id="IPR003103">
    <property type="entry name" value="BAG_domain"/>
</dbReference>
<feature type="compositionally biased region" description="Polar residues" evidence="3">
    <location>
        <begin position="641"/>
        <end position="653"/>
    </location>
</feature>
<dbReference type="SMART" id="SM00264">
    <property type="entry name" value="BAG"/>
    <property type="match status" value="1"/>
</dbReference>
<sequence length="924" mass="103877">MDPVYKNMQQYPYQIQKDQMNHGPYYYHHPGTETAPPQMYMNPPGPPANFGYCPWSSSYGYPSPIGCHGCCNHTHPPPHYAWATPYGSHLPPFHVPINYPSFPVPYMPGYGVEQPQYEHENNLHMGHHCCGCSNHQFQPKEQNNVRIEEEEPEKGRRKNDSLVPFQFKNGPHPIAWLPSGYSNDNERGKVKDSEDGKTVVQKPASWNGWYPLDFDNLVPSKQSGDGGIKRPQNDGKGNFPFPLFWLPNYKPGEKEMEGHKGNDSILASQKDSGPGSEESFHVNREKERPVNEGKGHKEKEGFENREKETDASVKPSIGSGEKKLDNEEKKLPNKGDNRDKGKPASSKSSKLPPVCLRVDPLPRKKVGNGSSTRQGDKEKPSTVLNSSDNKELDMDTRSEFKEKKGTKTIEVVDANAQKQPKMVVNVQIPIGQGNVLTKPKEENICQEKNGELLRDEAITKLRKTDLSEEEAAVVIQSAYRGFDTRKWEPVKKLKQIAKVKEEIANVKHLIQEMEESAFDVEGSGKQRHIVAEIIMSLLLKLDAIQGLHPSAREIRKSLVRELVILQERLDSVTKNIRPENPLEEESVSKHDEDDLNKAEDVLQTESGNKTPSVLKEVHQNHENTEVPEATENLENEAAENSLTKNGESASESTMKNEDERSNEVPQNDEFSILEEELVLEKGSKLPLLQNSASINVTDLEQTDCHKLESDSAELPQGVPNDPDARDNINCRDGTSEQQTGTADEENIEITHEAEEASPTHINESSACNKIGGDAEFFDPDQRRDQESLDDTIAEAKVEAENVNLEREMCRTNGSANTCEETADHMTCQVENEGPLEVTSDEAKDSSVSRVDSTPPRVPVIRDDMYESNRKLIEENQRLKDIMEKMIKSGQEQLTAISSLSGRVKDLERKLSRKKKLKMKKVRAK</sequence>
<feature type="region of interest" description="Disordered" evidence="3">
    <location>
        <begin position="708"/>
        <end position="744"/>
    </location>
</feature>
<dbReference type="GO" id="GO:0006457">
    <property type="term" value="P:protein folding"/>
    <property type="evidence" value="ECO:0000318"/>
    <property type="project" value="GO_Central"/>
</dbReference>
<dbReference type="PANTHER" id="PTHR33322">
    <property type="entry name" value="BAG DOMAIN CONTAINING PROTEIN, EXPRESSED"/>
    <property type="match status" value="1"/>
</dbReference>
<dbReference type="InterPro" id="IPR036533">
    <property type="entry name" value="BAG_dom_sf"/>
</dbReference>
<dbReference type="PROSITE" id="PS51035">
    <property type="entry name" value="BAG"/>
    <property type="match status" value="1"/>
</dbReference>
<dbReference type="PROSITE" id="PS50096">
    <property type="entry name" value="IQ"/>
    <property type="match status" value="1"/>
</dbReference>
<feature type="compositionally biased region" description="Basic and acidic residues" evidence="3">
    <location>
        <begin position="184"/>
        <end position="197"/>
    </location>
</feature>
<feature type="compositionally biased region" description="Basic and acidic residues" evidence="3">
    <location>
        <begin position="586"/>
        <end position="595"/>
    </location>
</feature>
<evidence type="ECO:0000256" key="1">
    <source>
        <dbReference type="ARBA" id="ARBA00023186"/>
    </source>
</evidence>
<evidence type="ECO:0000256" key="2">
    <source>
        <dbReference type="SAM" id="Coils"/>
    </source>
</evidence>
<accession>A0A022REW2</accession>
<dbReference type="eggNOG" id="ENOG502QRHM">
    <property type="taxonomic scope" value="Eukaryota"/>
</dbReference>
<proteinExistence type="predicted"/>
<feature type="compositionally biased region" description="Basic and acidic residues" evidence="3">
    <location>
        <begin position="388"/>
        <end position="399"/>
    </location>
</feature>
<organism evidence="5 6">
    <name type="scientific">Erythranthe guttata</name>
    <name type="common">Yellow monkey flower</name>
    <name type="synonym">Mimulus guttatus</name>
    <dbReference type="NCBI Taxonomy" id="4155"/>
    <lineage>
        <taxon>Eukaryota</taxon>
        <taxon>Viridiplantae</taxon>
        <taxon>Streptophyta</taxon>
        <taxon>Embryophyta</taxon>
        <taxon>Tracheophyta</taxon>
        <taxon>Spermatophyta</taxon>
        <taxon>Magnoliopsida</taxon>
        <taxon>eudicotyledons</taxon>
        <taxon>Gunneridae</taxon>
        <taxon>Pentapetalae</taxon>
        <taxon>asterids</taxon>
        <taxon>lamiids</taxon>
        <taxon>Lamiales</taxon>
        <taxon>Phrymaceae</taxon>
        <taxon>Erythranthe</taxon>
    </lineage>
</organism>
<gene>
    <name evidence="5" type="ORF">MIMGU_mgv1a000977mg</name>
</gene>
<feature type="coiled-coil region" evidence="2">
    <location>
        <begin position="868"/>
        <end position="916"/>
    </location>
</feature>
<keyword evidence="1" id="KW-0143">Chaperone</keyword>